<comment type="subcellular location">
    <subcellularLocation>
        <location evidence="1">Endomembrane system</location>
        <topology evidence="1">Multi-pass membrane protein</topology>
    </subcellularLocation>
</comment>
<feature type="domain" description="Peptidase M50" evidence="7">
    <location>
        <begin position="123"/>
        <end position="497"/>
    </location>
</feature>
<accession>A0AAV7EK47</accession>
<dbReference type="InterPro" id="IPR001193">
    <property type="entry name" value="MBTPS2"/>
</dbReference>
<protein>
    <recommendedName>
        <fullName evidence="5">Endopeptidase S2P</fullName>
    </recommendedName>
</protein>
<dbReference type="EMBL" id="JAINDJ010000005">
    <property type="protein sequence ID" value="KAG9448066.1"/>
    <property type="molecule type" value="Genomic_DNA"/>
</dbReference>
<feature type="transmembrane region" description="Helical" evidence="6">
    <location>
        <begin position="186"/>
        <end position="207"/>
    </location>
</feature>
<comment type="caution">
    <text evidence="8">The sequence shown here is derived from an EMBL/GenBank/DDBJ whole genome shotgun (WGS) entry which is preliminary data.</text>
</comment>
<keyword evidence="3 6" id="KW-1133">Transmembrane helix</keyword>
<dbReference type="PRINTS" id="PR01000">
    <property type="entry name" value="SREBPS2PTASE"/>
</dbReference>
<evidence type="ECO:0000256" key="4">
    <source>
        <dbReference type="ARBA" id="ARBA00023136"/>
    </source>
</evidence>
<dbReference type="GO" id="GO:0004222">
    <property type="term" value="F:metalloendopeptidase activity"/>
    <property type="evidence" value="ECO:0007669"/>
    <property type="project" value="InterPro"/>
</dbReference>
<feature type="transmembrane region" description="Helical" evidence="6">
    <location>
        <begin position="487"/>
        <end position="508"/>
    </location>
</feature>
<dbReference type="PANTHER" id="PTHR13325">
    <property type="entry name" value="PROTEASE M50 MEMBRANE-BOUND TRANSCRIPTION FACTOR SITE 2 PROTEASE"/>
    <property type="match status" value="1"/>
</dbReference>
<sequence>MAGRRGRRRGSQTLLPLRSTRLLHTISCWYCDFKISVFNEPFYSFGRRNARFLRIWFTVGVGFSLTALIGATLILLQELAGALHIWNGASALRNLSSRTLFGLSPQIPGFGASFMEAGYWVFSTVISVTIHEFGHAVAAASEGVRVEYVAIFLAIIFPGALVAFNYETLQSLPNAAELRIYCAGIWHNAVCCAVFGGTLLLLPLMLYPLYAHTENPMIVSVSSRSALSGYLSPGDIIISLDGIPIHDRHEWMEKMVLMGTQGSIWKGYCVPNIWIAEGWNVQPLDHFTCPDEFTAFTGGPCLNSSFFERDVSTESQIENIHCLAAKEVAKVKKCGNGWETLPINISTCPCLKDESCLAPVQQLDVTWVEVIYSRPHCLQFGGNVSKNSLDLDFWGTGCINSFIFVGDVVSEAFAVQLTSYRPRLLFHFGVSFPNVLEKILLYTFHVSATLALLNSLPVYFLDGESILEVTLFYITWQSLRRRRLLQVCLLVGSVLSFFALMNIFFTIVRL</sequence>
<evidence type="ECO:0000256" key="2">
    <source>
        <dbReference type="ARBA" id="ARBA00022692"/>
    </source>
</evidence>
<dbReference type="GO" id="GO:0016020">
    <property type="term" value="C:membrane"/>
    <property type="evidence" value="ECO:0007669"/>
    <property type="project" value="InterPro"/>
</dbReference>
<evidence type="ECO:0000259" key="7">
    <source>
        <dbReference type="Pfam" id="PF02163"/>
    </source>
</evidence>
<dbReference type="AlphaFoldDB" id="A0AAV7EK47"/>
<feature type="transmembrane region" description="Helical" evidence="6">
    <location>
        <begin position="117"/>
        <end position="134"/>
    </location>
</feature>
<gene>
    <name evidence="8" type="ORF">H6P81_014194</name>
</gene>
<evidence type="ECO:0000256" key="1">
    <source>
        <dbReference type="ARBA" id="ARBA00004127"/>
    </source>
</evidence>
<dbReference type="Proteomes" id="UP000825729">
    <property type="component" value="Unassembled WGS sequence"/>
</dbReference>
<evidence type="ECO:0000256" key="6">
    <source>
        <dbReference type="SAM" id="Phobius"/>
    </source>
</evidence>
<reference evidence="8 9" key="1">
    <citation type="submission" date="2021-07" db="EMBL/GenBank/DDBJ databases">
        <title>The Aristolochia fimbriata genome: insights into angiosperm evolution, floral development and chemical biosynthesis.</title>
        <authorList>
            <person name="Jiao Y."/>
        </authorList>
    </citation>
    <scope>NUCLEOTIDE SEQUENCE [LARGE SCALE GENOMIC DNA]</scope>
    <source>
        <strain evidence="8">IBCAS-2021</strain>
        <tissue evidence="8">Leaf</tissue>
    </source>
</reference>
<keyword evidence="9" id="KW-1185">Reference proteome</keyword>
<evidence type="ECO:0000256" key="3">
    <source>
        <dbReference type="ARBA" id="ARBA00022989"/>
    </source>
</evidence>
<name>A0AAV7EK47_ARIFI</name>
<dbReference type="PANTHER" id="PTHR13325:SF3">
    <property type="entry name" value="MEMBRANE-BOUND TRANSCRIPTION FACTOR SITE-2 PROTEASE"/>
    <property type="match status" value="1"/>
</dbReference>
<proteinExistence type="predicted"/>
<evidence type="ECO:0000313" key="9">
    <source>
        <dbReference type="Proteomes" id="UP000825729"/>
    </source>
</evidence>
<evidence type="ECO:0000313" key="8">
    <source>
        <dbReference type="EMBL" id="KAG9448066.1"/>
    </source>
</evidence>
<dbReference type="InterPro" id="IPR008915">
    <property type="entry name" value="Peptidase_M50"/>
</dbReference>
<feature type="transmembrane region" description="Helical" evidence="6">
    <location>
        <begin position="55"/>
        <end position="76"/>
    </location>
</feature>
<dbReference type="Pfam" id="PF02163">
    <property type="entry name" value="Peptidase_M50"/>
    <property type="match status" value="1"/>
</dbReference>
<dbReference type="GO" id="GO:0012505">
    <property type="term" value="C:endomembrane system"/>
    <property type="evidence" value="ECO:0007669"/>
    <property type="project" value="UniProtKB-SubCell"/>
</dbReference>
<keyword evidence="4 6" id="KW-0472">Membrane</keyword>
<organism evidence="8 9">
    <name type="scientific">Aristolochia fimbriata</name>
    <name type="common">White veined hardy Dutchman's pipe vine</name>
    <dbReference type="NCBI Taxonomy" id="158543"/>
    <lineage>
        <taxon>Eukaryota</taxon>
        <taxon>Viridiplantae</taxon>
        <taxon>Streptophyta</taxon>
        <taxon>Embryophyta</taxon>
        <taxon>Tracheophyta</taxon>
        <taxon>Spermatophyta</taxon>
        <taxon>Magnoliopsida</taxon>
        <taxon>Magnoliidae</taxon>
        <taxon>Piperales</taxon>
        <taxon>Aristolochiaceae</taxon>
        <taxon>Aristolochia</taxon>
    </lineage>
</organism>
<feature type="transmembrane region" description="Helical" evidence="6">
    <location>
        <begin position="146"/>
        <end position="166"/>
    </location>
</feature>
<dbReference type="GO" id="GO:0005737">
    <property type="term" value="C:cytoplasm"/>
    <property type="evidence" value="ECO:0007669"/>
    <property type="project" value="TreeGrafter"/>
</dbReference>
<dbReference type="GO" id="GO:0031293">
    <property type="term" value="P:membrane protein intracellular domain proteolysis"/>
    <property type="evidence" value="ECO:0007669"/>
    <property type="project" value="TreeGrafter"/>
</dbReference>
<dbReference type="GO" id="GO:1905897">
    <property type="term" value="P:regulation of response to endoplasmic reticulum stress"/>
    <property type="evidence" value="ECO:0007669"/>
    <property type="project" value="TreeGrafter"/>
</dbReference>
<evidence type="ECO:0000256" key="5">
    <source>
        <dbReference type="ARBA" id="ARBA00032658"/>
    </source>
</evidence>
<keyword evidence="2 6" id="KW-0812">Transmembrane</keyword>